<comment type="similarity">
    <text evidence="1">Belongs to the flavin monoamine oxidase family.</text>
</comment>
<dbReference type="PANTHER" id="PTHR43563:SF1">
    <property type="entry name" value="AMINE OXIDASE [FLAVIN-CONTAINING] B"/>
    <property type="match status" value="1"/>
</dbReference>
<evidence type="ECO:0000313" key="4">
    <source>
        <dbReference type="Proteomes" id="UP001174839"/>
    </source>
</evidence>
<name>A0ABT7WCP0_9FLAO</name>
<keyword evidence="4" id="KW-1185">Reference proteome</keyword>
<dbReference type="EC" id="1.-.-.-" evidence="3"/>
<reference evidence="3" key="1">
    <citation type="submission" date="2023-06" db="EMBL/GenBank/DDBJ databases">
        <title>Robiginitalea aurantiacus sp. nov. and Algoriphagus sediminis sp. nov., isolated from coastal sediment.</title>
        <authorList>
            <person name="Zhou Z.Y."/>
            <person name="An J."/>
            <person name="Jia Y.W."/>
            <person name="Du Z.J."/>
        </authorList>
    </citation>
    <scope>NUCLEOTIDE SEQUENCE</scope>
    <source>
        <strain evidence="3">M39</strain>
    </source>
</reference>
<evidence type="ECO:0000259" key="2">
    <source>
        <dbReference type="Pfam" id="PF01593"/>
    </source>
</evidence>
<organism evidence="3 4">
    <name type="scientific">Robiginitalea aurantiaca</name>
    <dbReference type="NCBI Taxonomy" id="3056915"/>
    <lineage>
        <taxon>Bacteria</taxon>
        <taxon>Pseudomonadati</taxon>
        <taxon>Bacteroidota</taxon>
        <taxon>Flavobacteriia</taxon>
        <taxon>Flavobacteriales</taxon>
        <taxon>Flavobacteriaceae</taxon>
        <taxon>Robiginitalea</taxon>
    </lineage>
</organism>
<dbReference type="InterPro" id="IPR036188">
    <property type="entry name" value="FAD/NAD-bd_sf"/>
</dbReference>
<evidence type="ECO:0000256" key="1">
    <source>
        <dbReference type="ARBA" id="ARBA00005995"/>
    </source>
</evidence>
<keyword evidence="3" id="KW-0560">Oxidoreductase</keyword>
<dbReference type="EMBL" id="JAUDUY010000002">
    <property type="protein sequence ID" value="MDM9630693.1"/>
    <property type="molecule type" value="Genomic_DNA"/>
</dbReference>
<protein>
    <submittedName>
        <fullName evidence="3">NAD(P)/FAD-dependent oxidoreductase</fullName>
        <ecNumber evidence="3">1.-.-.-</ecNumber>
    </submittedName>
</protein>
<dbReference type="SUPFAM" id="SSF51905">
    <property type="entry name" value="FAD/NAD(P)-binding domain"/>
    <property type="match status" value="1"/>
</dbReference>
<dbReference type="InterPro" id="IPR050703">
    <property type="entry name" value="Flavin_MAO"/>
</dbReference>
<evidence type="ECO:0000313" key="3">
    <source>
        <dbReference type="EMBL" id="MDM9630693.1"/>
    </source>
</evidence>
<proteinExistence type="inferred from homology"/>
<sequence length="358" mass="39932">MVNNSSDIVIIGAGLTGLTLAYLLRSTNLSVQILEARERPGGRILTQTTPSGATIEMGATWLGRKHSSLSSLLRKLNIDIFEQVLGDRAIYEPISSSPAQLVVLPENSDPSFRIKGGTSKLIEALLESIPNSRISYNQVVQNIGDVGDGIEVKSDTGVFRSKIAVSTLPPYLLHKTISITPPFDPELIELMEQTHTWMGESIKFGLEYKEPFWRDVSTSGTVFSNVGPVTELYDHSNYDDDRYALKGFLNGNFYSLSKDERRLRVLAQLRKYYGKAVDSFINYSEKVWANESHTFVPYERSVFPHQNNGNEQFQNAQMKGKLILAGAETSGSFPGYMDGAVQSARRAYTYIVNRIVER</sequence>
<feature type="domain" description="Amine oxidase" evidence="2">
    <location>
        <begin position="15"/>
        <end position="82"/>
    </location>
</feature>
<dbReference type="Gene3D" id="3.50.50.60">
    <property type="entry name" value="FAD/NAD(P)-binding domain"/>
    <property type="match status" value="2"/>
</dbReference>
<dbReference type="Proteomes" id="UP001174839">
    <property type="component" value="Unassembled WGS sequence"/>
</dbReference>
<gene>
    <name evidence="3" type="ORF">QU605_04380</name>
</gene>
<dbReference type="GO" id="GO:0016491">
    <property type="term" value="F:oxidoreductase activity"/>
    <property type="evidence" value="ECO:0007669"/>
    <property type="project" value="UniProtKB-KW"/>
</dbReference>
<dbReference type="SUPFAM" id="SSF54373">
    <property type="entry name" value="FAD-linked reductases, C-terminal domain"/>
    <property type="match status" value="1"/>
</dbReference>
<dbReference type="PANTHER" id="PTHR43563">
    <property type="entry name" value="AMINE OXIDASE"/>
    <property type="match status" value="1"/>
</dbReference>
<accession>A0ABT7WCP0</accession>
<dbReference type="InterPro" id="IPR002937">
    <property type="entry name" value="Amino_oxidase"/>
</dbReference>
<comment type="caution">
    <text evidence="3">The sequence shown here is derived from an EMBL/GenBank/DDBJ whole genome shotgun (WGS) entry which is preliminary data.</text>
</comment>
<feature type="domain" description="Amine oxidase" evidence="2">
    <location>
        <begin position="101"/>
        <end position="347"/>
    </location>
</feature>
<dbReference type="RefSeq" id="WP_289724062.1">
    <property type="nucleotide sequence ID" value="NZ_JAUDUY010000002.1"/>
</dbReference>
<dbReference type="Pfam" id="PF01593">
    <property type="entry name" value="Amino_oxidase"/>
    <property type="match status" value="2"/>
</dbReference>